<reference evidence="2" key="1">
    <citation type="submission" date="2017-09" db="EMBL/GenBank/DDBJ databases">
        <title>Depth-based differentiation of microbial function through sediment-hosted aquifers and enrichment of novel symbionts in the deep terrestrial subsurface.</title>
        <authorList>
            <person name="Probst A.J."/>
            <person name="Ladd B."/>
            <person name="Jarett J.K."/>
            <person name="Geller-Mcgrath D.E."/>
            <person name="Sieber C.M.K."/>
            <person name="Emerson J.B."/>
            <person name="Anantharaman K."/>
            <person name="Thomas B.C."/>
            <person name="Malmstrom R."/>
            <person name="Stieglmeier M."/>
            <person name="Klingl A."/>
            <person name="Woyke T."/>
            <person name="Ryan C.M."/>
            <person name="Banfield J.F."/>
        </authorList>
    </citation>
    <scope>NUCLEOTIDE SEQUENCE [LARGE SCALE GENOMIC DNA]</scope>
</reference>
<accession>A0A2M6WCT9</accession>
<organism evidence="1 2">
    <name type="scientific">Candidatus Komeilibacteria bacterium CG10_big_fil_rev_8_21_14_0_10_41_13</name>
    <dbReference type="NCBI Taxonomy" id="1974476"/>
    <lineage>
        <taxon>Bacteria</taxon>
        <taxon>Candidatus Komeiliibacteriota</taxon>
    </lineage>
</organism>
<comment type="caution">
    <text evidence="1">The sequence shown here is derived from an EMBL/GenBank/DDBJ whole genome shotgun (WGS) entry which is preliminary data.</text>
</comment>
<evidence type="ECO:0000313" key="1">
    <source>
        <dbReference type="EMBL" id="PIT90596.1"/>
    </source>
</evidence>
<dbReference type="EMBL" id="PFBO01000038">
    <property type="protein sequence ID" value="PIT90596.1"/>
    <property type="molecule type" value="Genomic_DNA"/>
</dbReference>
<sequence length="275" mass="30604">MKGFSILTGKQASAASSDAIAIRVIPNQEHYGAFTWYGKQGFKGSPQSIIIDGYEAVRDGRTVYVNAANISGANLYSNIYLISYNQNAEPVTIDIFGRILEHWKFNSNIIDVGQCRLDSLKSCLDNSDCGEADYCLSQKSKIIRDVKRLADIVEMKPVFDGYKVQNGFMPKLTSGTYLVGKTLSVWPSWSQTLSEEMGSNNLPIDPINKLGDCGDNRFNSVTCWDENSKEFAGEIPSSLPTDSRVYVYQFIDDDNYTLCADLETDYGNINSFDCL</sequence>
<evidence type="ECO:0000313" key="2">
    <source>
        <dbReference type="Proteomes" id="UP000230543"/>
    </source>
</evidence>
<dbReference type="Proteomes" id="UP000230543">
    <property type="component" value="Unassembled WGS sequence"/>
</dbReference>
<protein>
    <submittedName>
        <fullName evidence="1">Uncharacterized protein</fullName>
    </submittedName>
</protein>
<dbReference type="AlphaFoldDB" id="A0A2M6WCT9"/>
<gene>
    <name evidence="1" type="ORF">COU22_01275</name>
</gene>
<name>A0A2M6WCT9_9BACT</name>
<proteinExistence type="predicted"/>